<protein>
    <submittedName>
        <fullName evidence="2">Uncharacterized protein</fullName>
    </submittedName>
</protein>
<accession>A0AAE0GWN1</accession>
<feature type="region of interest" description="Disordered" evidence="1">
    <location>
        <begin position="18"/>
        <end position="38"/>
    </location>
</feature>
<dbReference type="AlphaFoldDB" id="A0AAE0GWN1"/>
<reference evidence="2 3" key="1">
    <citation type="journal article" date="2015" name="Genome Biol. Evol.">
        <title>Comparative Genomics of a Bacterivorous Green Alga Reveals Evolutionary Causalities and Consequences of Phago-Mixotrophic Mode of Nutrition.</title>
        <authorList>
            <person name="Burns J.A."/>
            <person name="Paasch A."/>
            <person name="Narechania A."/>
            <person name="Kim E."/>
        </authorList>
    </citation>
    <scope>NUCLEOTIDE SEQUENCE [LARGE SCALE GENOMIC DNA]</scope>
    <source>
        <strain evidence="2 3">PLY_AMNH</strain>
    </source>
</reference>
<dbReference type="EMBL" id="LGRX02001648">
    <property type="protein sequence ID" value="KAK3285760.1"/>
    <property type="molecule type" value="Genomic_DNA"/>
</dbReference>
<evidence type="ECO:0000313" key="2">
    <source>
        <dbReference type="EMBL" id="KAK3285760.1"/>
    </source>
</evidence>
<comment type="caution">
    <text evidence="2">The sequence shown here is derived from an EMBL/GenBank/DDBJ whole genome shotgun (WGS) entry which is preliminary data.</text>
</comment>
<gene>
    <name evidence="2" type="ORF">CYMTET_6649</name>
</gene>
<name>A0AAE0GWN1_9CHLO</name>
<keyword evidence="3" id="KW-1185">Reference proteome</keyword>
<dbReference type="Proteomes" id="UP001190700">
    <property type="component" value="Unassembled WGS sequence"/>
</dbReference>
<sequence>MSSGLRERLLAIGENEELQATSGGEASRSTARLEYPTRGPRQDAALDTMVVFGTAIPISIPGREWRHIAKEKGFRKKSGFCKYTKVGGLKPYYNPVKTAYLLLIGNMLFWFERPGETHPQLALFLENLGHIKPVQTSQFHGIDLVSAHFSYRLMWSEAGAG</sequence>
<organism evidence="2 3">
    <name type="scientific">Cymbomonas tetramitiformis</name>
    <dbReference type="NCBI Taxonomy" id="36881"/>
    <lineage>
        <taxon>Eukaryota</taxon>
        <taxon>Viridiplantae</taxon>
        <taxon>Chlorophyta</taxon>
        <taxon>Pyramimonadophyceae</taxon>
        <taxon>Pyramimonadales</taxon>
        <taxon>Pyramimonadaceae</taxon>
        <taxon>Cymbomonas</taxon>
    </lineage>
</organism>
<evidence type="ECO:0000256" key="1">
    <source>
        <dbReference type="SAM" id="MobiDB-lite"/>
    </source>
</evidence>
<feature type="compositionally biased region" description="Polar residues" evidence="1">
    <location>
        <begin position="18"/>
        <end position="30"/>
    </location>
</feature>
<evidence type="ECO:0000313" key="3">
    <source>
        <dbReference type="Proteomes" id="UP001190700"/>
    </source>
</evidence>
<proteinExistence type="predicted"/>